<protein>
    <submittedName>
        <fullName evidence="2">Uncharacterized protein</fullName>
    </submittedName>
</protein>
<sequence length="104" mass="11061">MISHRGAPGIYEREEVRRSRPQRRRVGEVRWFIISDHGGSAFRAEPRAAAPHATSSLEPDGSINGILSAVQGCPGLPGEDALTSANSEGATLTCDRVAEPEPGL</sequence>
<name>A0AAD7W9Q9_9TELE</name>
<comment type="caution">
    <text evidence="2">The sequence shown here is derived from an EMBL/GenBank/DDBJ whole genome shotgun (WGS) entry which is preliminary data.</text>
</comment>
<organism evidence="2 3">
    <name type="scientific">Aldrovandia affinis</name>
    <dbReference type="NCBI Taxonomy" id="143900"/>
    <lineage>
        <taxon>Eukaryota</taxon>
        <taxon>Metazoa</taxon>
        <taxon>Chordata</taxon>
        <taxon>Craniata</taxon>
        <taxon>Vertebrata</taxon>
        <taxon>Euteleostomi</taxon>
        <taxon>Actinopterygii</taxon>
        <taxon>Neopterygii</taxon>
        <taxon>Teleostei</taxon>
        <taxon>Notacanthiformes</taxon>
        <taxon>Halosauridae</taxon>
        <taxon>Aldrovandia</taxon>
    </lineage>
</organism>
<feature type="region of interest" description="Disordered" evidence="1">
    <location>
        <begin position="1"/>
        <end position="23"/>
    </location>
</feature>
<evidence type="ECO:0000256" key="1">
    <source>
        <dbReference type="SAM" id="MobiDB-lite"/>
    </source>
</evidence>
<evidence type="ECO:0000313" key="3">
    <source>
        <dbReference type="Proteomes" id="UP001221898"/>
    </source>
</evidence>
<dbReference type="Proteomes" id="UP001221898">
    <property type="component" value="Unassembled WGS sequence"/>
</dbReference>
<reference evidence="2" key="1">
    <citation type="journal article" date="2023" name="Science">
        <title>Genome structures resolve the early diversification of teleost fishes.</title>
        <authorList>
            <person name="Parey E."/>
            <person name="Louis A."/>
            <person name="Montfort J."/>
            <person name="Bouchez O."/>
            <person name="Roques C."/>
            <person name="Iampietro C."/>
            <person name="Lluch J."/>
            <person name="Castinel A."/>
            <person name="Donnadieu C."/>
            <person name="Desvignes T."/>
            <person name="Floi Bucao C."/>
            <person name="Jouanno E."/>
            <person name="Wen M."/>
            <person name="Mejri S."/>
            <person name="Dirks R."/>
            <person name="Jansen H."/>
            <person name="Henkel C."/>
            <person name="Chen W.J."/>
            <person name="Zahm M."/>
            <person name="Cabau C."/>
            <person name="Klopp C."/>
            <person name="Thompson A.W."/>
            <person name="Robinson-Rechavi M."/>
            <person name="Braasch I."/>
            <person name="Lecointre G."/>
            <person name="Bobe J."/>
            <person name="Postlethwait J.H."/>
            <person name="Berthelot C."/>
            <person name="Roest Crollius H."/>
            <person name="Guiguen Y."/>
        </authorList>
    </citation>
    <scope>NUCLEOTIDE SEQUENCE</scope>
    <source>
        <strain evidence="2">NC1722</strain>
    </source>
</reference>
<proteinExistence type="predicted"/>
<dbReference type="EMBL" id="JAINUG010000186">
    <property type="protein sequence ID" value="KAJ8389141.1"/>
    <property type="molecule type" value="Genomic_DNA"/>
</dbReference>
<gene>
    <name evidence="2" type="ORF">AAFF_G00123470</name>
</gene>
<evidence type="ECO:0000313" key="2">
    <source>
        <dbReference type="EMBL" id="KAJ8389141.1"/>
    </source>
</evidence>
<dbReference type="AlphaFoldDB" id="A0AAD7W9Q9"/>
<keyword evidence="3" id="KW-1185">Reference proteome</keyword>
<accession>A0AAD7W9Q9</accession>